<comment type="caution">
    <text evidence="1">The sequence shown here is derived from an EMBL/GenBank/DDBJ whole genome shotgun (WGS) entry which is preliminary data.</text>
</comment>
<evidence type="ECO:0000313" key="1">
    <source>
        <dbReference type="EMBL" id="GJT38854.1"/>
    </source>
</evidence>
<sequence length="134" mass="15468">MEPVVPTTSRRKRCLPVPTSDMGRWCQPFKNSCPFRGPVMMPTSIPPNFDVNQSMKSEWGLRYALRLHLSLTPSRSCANGLIVSQGIRTTLLTKWQKSFSKILFPPSMVTKMRNDDYKFSVQRPMSPLFEAWER</sequence>
<dbReference type="EMBL" id="BQNB010015338">
    <property type="protein sequence ID" value="GJT38854.1"/>
    <property type="molecule type" value="Genomic_DNA"/>
</dbReference>
<proteinExistence type="predicted"/>
<gene>
    <name evidence="1" type="ORF">Tco_0938719</name>
</gene>
<name>A0ABQ5DIM9_9ASTR</name>
<reference evidence="1" key="2">
    <citation type="submission" date="2022-01" db="EMBL/GenBank/DDBJ databases">
        <authorList>
            <person name="Yamashiro T."/>
            <person name="Shiraishi A."/>
            <person name="Satake H."/>
            <person name="Nakayama K."/>
        </authorList>
    </citation>
    <scope>NUCLEOTIDE SEQUENCE</scope>
</reference>
<organism evidence="1 2">
    <name type="scientific">Tanacetum coccineum</name>
    <dbReference type="NCBI Taxonomy" id="301880"/>
    <lineage>
        <taxon>Eukaryota</taxon>
        <taxon>Viridiplantae</taxon>
        <taxon>Streptophyta</taxon>
        <taxon>Embryophyta</taxon>
        <taxon>Tracheophyta</taxon>
        <taxon>Spermatophyta</taxon>
        <taxon>Magnoliopsida</taxon>
        <taxon>eudicotyledons</taxon>
        <taxon>Gunneridae</taxon>
        <taxon>Pentapetalae</taxon>
        <taxon>asterids</taxon>
        <taxon>campanulids</taxon>
        <taxon>Asterales</taxon>
        <taxon>Asteraceae</taxon>
        <taxon>Asteroideae</taxon>
        <taxon>Anthemideae</taxon>
        <taxon>Anthemidinae</taxon>
        <taxon>Tanacetum</taxon>
    </lineage>
</organism>
<keyword evidence="2" id="KW-1185">Reference proteome</keyword>
<accession>A0ABQ5DIM9</accession>
<protein>
    <submittedName>
        <fullName evidence="1">Uncharacterized protein</fullName>
    </submittedName>
</protein>
<evidence type="ECO:0000313" key="2">
    <source>
        <dbReference type="Proteomes" id="UP001151760"/>
    </source>
</evidence>
<dbReference type="Proteomes" id="UP001151760">
    <property type="component" value="Unassembled WGS sequence"/>
</dbReference>
<reference evidence="1" key="1">
    <citation type="journal article" date="2022" name="Int. J. Mol. Sci.">
        <title>Draft Genome of Tanacetum Coccineum: Genomic Comparison of Closely Related Tanacetum-Family Plants.</title>
        <authorList>
            <person name="Yamashiro T."/>
            <person name="Shiraishi A."/>
            <person name="Nakayama K."/>
            <person name="Satake H."/>
        </authorList>
    </citation>
    <scope>NUCLEOTIDE SEQUENCE</scope>
</reference>